<dbReference type="Proteomes" id="UP000625711">
    <property type="component" value="Unassembled WGS sequence"/>
</dbReference>
<reference evidence="2" key="1">
    <citation type="submission" date="2020-08" db="EMBL/GenBank/DDBJ databases">
        <title>Genome sequencing and assembly of the red palm weevil Rhynchophorus ferrugineus.</title>
        <authorList>
            <person name="Dias G.B."/>
            <person name="Bergman C.M."/>
            <person name="Manee M."/>
        </authorList>
    </citation>
    <scope>NUCLEOTIDE SEQUENCE</scope>
    <source>
        <strain evidence="2">AA-2017</strain>
        <tissue evidence="2">Whole larva</tissue>
    </source>
</reference>
<accession>A0A834IQ49</accession>
<evidence type="ECO:0000256" key="1">
    <source>
        <dbReference type="SAM" id="MobiDB-lite"/>
    </source>
</evidence>
<feature type="region of interest" description="Disordered" evidence="1">
    <location>
        <begin position="90"/>
        <end position="109"/>
    </location>
</feature>
<proteinExistence type="predicted"/>
<dbReference type="Gene3D" id="3.30.420.10">
    <property type="entry name" value="Ribonuclease H-like superfamily/Ribonuclease H"/>
    <property type="match status" value="1"/>
</dbReference>
<evidence type="ECO:0000313" key="3">
    <source>
        <dbReference type="Proteomes" id="UP000625711"/>
    </source>
</evidence>
<comment type="caution">
    <text evidence="2">The sequence shown here is derived from an EMBL/GenBank/DDBJ whole genome shotgun (WGS) entry which is preliminary data.</text>
</comment>
<protein>
    <submittedName>
        <fullName evidence="2">Uncharacterized protein</fullName>
    </submittedName>
</protein>
<dbReference type="AlphaFoldDB" id="A0A834IQ49"/>
<gene>
    <name evidence="2" type="ORF">GWI33_001840</name>
</gene>
<sequence length="217" mass="25018">MKKNQITVERNDSKRKRRNFIESPPFPPSRRRFAAHPFYDRYTCTPLTPPPLRSRYPPPPVAPLPSRLYIVYRGPKCHIYEVDGGIKKDINRNRTRNTPPRRPYGGPVKAKQIRQDYELRVEDGGESADDVGLSQFGTAVFCCIRYGGSFNLALSDYLLFPDLKGIVAGKKFSSNEEVIAETEAYFETKDKSYYKNDIEKLEGHYNQRITLEGNYVE</sequence>
<name>A0A834IQ49_RHYFE</name>
<organism evidence="2 3">
    <name type="scientific">Rhynchophorus ferrugineus</name>
    <name type="common">Red palm weevil</name>
    <name type="synonym">Curculio ferrugineus</name>
    <dbReference type="NCBI Taxonomy" id="354439"/>
    <lineage>
        <taxon>Eukaryota</taxon>
        <taxon>Metazoa</taxon>
        <taxon>Ecdysozoa</taxon>
        <taxon>Arthropoda</taxon>
        <taxon>Hexapoda</taxon>
        <taxon>Insecta</taxon>
        <taxon>Pterygota</taxon>
        <taxon>Neoptera</taxon>
        <taxon>Endopterygota</taxon>
        <taxon>Coleoptera</taxon>
        <taxon>Polyphaga</taxon>
        <taxon>Cucujiformia</taxon>
        <taxon>Curculionidae</taxon>
        <taxon>Dryophthorinae</taxon>
        <taxon>Rhynchophorus</taxon>
    </lineage>
</organism>
<evidence type="ECO:0000313" key="2">
    <source>
        <dbReference type="EMBL" id="KAF7282892.1"/>
    </source>
</evidence>
<dbReference type="OrthoDB" id="10065579at2759"/>
<keyword evidence="3" id="KW-1185">Reference proteome</keyword>
<feature type="region of interest" description="Disordered" evidence="1">
    <location>
        <begin position="1"/>
        <end position="32"/>
    </location>
</feature>
<dbReference type="InterPro" id="IPR036397">
    <property type="entry name" value="RNaseH_sf"/>
</dbReference>
<dbReference type="GO" id="GO:0003676">
    <property type="term" value="F:nucleic acid binding"/>
    <property type="evidence" value="ECO:0007669"/>
    <property type="project" value="InterPro"/>
</dbReference>
<dbReference type="EMBL" id="JAACXV010000152">
    <property type="protein sequence ID" value="KAF7282892.1"/>
    <property type="molecule type" value="Genomic_DNA"/>
</dbReference>